<sequence>MTNRATLILSLVASATLASFLETRAAQAQEIGGGAGDGSAGAVNRDPALAAFAERTRNVLCPSNAPLINGQCYDASGFSGAAVASQALSSLSQSTTQTSNNSALGKLRERREQEANESQPRETQQQRPAERARPARAETAQQKTAQGKRREAASAGRAEKGKRVAAAERKAGSGPRARRPGAAGERKYASAPSESFEPIGADGAAGSRYMLFGTPIPVSPDARFGTWVEGFGDFERRTAAGDAYVLTGPNVGSGTLPVRVSAKSEAATYGFQMGFDLTSRGVFRPKDGLIAGVLVGATHSDLTLSTSAASSNLALLDNGSSRLQARFNGGSVGVYATYFNGPFSADFLTKVDVFNLNASFTDNIAFAPNYIDGAGNVYYGVVQRVTPYSASKSTNVRNVSLAGNLNYRLPISTHLWIEPTVGAQYTATLYDRSASLLGLADGEQVRLQGGARVGTNFLLASTPTTFTVTGLAYDDVLIAGGFVRELAFNGGNFLAQANQGKVRGRGIVALNFDHGDGIVSFIQGEIRSGSNLIGGGGKAGVRFSW</sequence>
<evidence type="ECO:0000256" key="1">
    <source>
        <dbReference type="SAM" id="MobiDB-lite"/>
    </source>
</evidence>
<gene>
    <name evidence="4" type="ORF">CQW49_10195</name>
</gene>
<feature type="region of interest" description="Disordered" evidence="1">
    <location>
        <begin position="90"/>
        <end position="199"/>
    </location>
</feature>
<accession>A0A2D2CZL4</accession>
<dbReference type="Proteomes" id="UP000230709">
    <property type="component" value="Chromosome"/>
</dbReference>
<evidence type="ECO:0000313" key="5">
    <source>
        <dbReference type="Proteomes" id="UP000230709"/>
    </source>
</evidence>
<feature type="compositionally biased region" description="Low complexity" evidence="1">
    <location>
        <begin position="172"/>
        <end position="183"/>
    </location>
</feature>
<organism evidence="4 5">
    <name type="scientific">Methylosinus trichosporium (strain ATCC 35070 / NCIMB 11131 / UNIQEM 75 / OB3b)</name>
    <dbReference type="NCBI Taxonomy" id="595536"/>
    <lineage>
        <taxon>Bacteria</taxon>
        <taxon>Pseudomonadati</taxon>
        <taxon>Pseudomonadota</taxon>
        <taxon>Alphaproteobacteria</taxon>
        <taxon>Hyphomicrobiales</taxon>
        <taxon>Methylocystaceae</taxon>
        <taxon>Methylosinus</taxon>
    </lineage>
</organism>
<feature type="signal peptide" evidence="2">
    <location>
        <begin position="1"/>
        <end position="28"/>
    </location>
</feature>
<dbReference type="Pfam" id="PF03797">
    <property type="entry name" value="Autotransporter"/>
    <property type="match status" value="1"/>
</dbReference>
<dbReference type="PROSITE" id="PS51208">
    <property type="entry name" value="AUTOTRANSPORTER"/>
    <property type="match status" value="1"/>
</dbReference>
<reference evidence="5" key="1">
    <citation type="submission" date="2017-10" db="EMBL/GenBank/DDBJ databases">
        <title>Completed PacBio SMRT sequence of Methylosinus trichosporium OB3b reveals presence of a third large plasmid.</title>
        <authorList>
            <person name="Charles T.C."/>
            <person name="Lynch M.D.J."/>
            <person name="Heil J.R."/>
            <person name="Cheng J."/>
        </authorList>
    </citation>
    <scope>NUCLEOTIDE SEQUENCE [LARGE SCALE GENOMIC DNA]</scope>
    <source>
        <strain evidence="5">OB3b</strain>
    </source>
</reference>
<dbReference type="InterPro" id="IPR005546">
    <property type="entry name" value="Autotransporte_beta"/>
</dbReference>
<dbReference type="SUPFAM" id="SSF103515">
    <property type="entry name" value="Autotransporter"/>
    <property type="match status" value="1"/>
</dbReference>
<feature type="domain" description="Autotransporter" evidence="3">
    <location>
        <begin position="219"/>
        <end position="545"/>
    </location>
</feature>
<dbReference type="RefSeq" id="WP_003613457.1">
    <property type="nucleotide sequence ID" value="NZ_ADVE02000001.1"/>
</dbReference>
<feature type="compositionally biased region" description="Low complexity" evidence="1">
    <location>
        <begin position="90"/>
        <end position="104"/>
    </location>
</feature>
<feature type="chain" id="PRO_5013763408" description="Autotransporter domain-containing protein" evidence="2">
    <location>
        <begin position="29"/>
        <end position="545"/>
    </location>
</feature>
<protein>
    <recommendedName>
        <fullName evidence="3">Autotransporter domain-containing protein</fullName>
    </recommendedName>
</protein>
<evidence type="ECO:0000256" key="2">
    <source>
        <dbReference type="SAM" id="SignalP"/>
    </source>
</evidence>
<dbReference type="KEGG" id="mtw:CQW49_10195"/>
<dbReference type="AlphaFoldDB" id="A0A2D2CZL4"/>
<name>A0A2D2CZL4_METT3</name>
<dbReference type="EMBL" id="CP023737">
    <property type="protein sequence ID" value="ATQ68201.1"/>
    <property type="molecule type" value="Genomic_DNA"/>
</dbReference>
<evidence type="ECO:0000259" key="3">
    <source>
        <dbReference type="PROSITE" id="PS51208"/>
    </source>
</evidence>
<proteinExistence type="predicted"/>
<dbReference type="STRING" id="595536.GCA_000178815_03125"/>
<feature type="compositionally biased region" description="Basic and acidic residues" evidence="1">
    <location>
        <begin position="148"/>
        <end position="171"/>
    </location>
</feature>
<dbReference type="InterPro" id="IPR036709">
    <property type="entry name" value="Autotransporte_beta_dom_sf"/>
</dbReference>
<dbReference type="Gene3D" id="2.40.128.130">
    <property type="entry name" value="Autotransporter beta-domain"/>
    <property type="match status" value="1"/>
</dbReference>
<keyword evidence="2" id="KW-0732">Signal</keyword>
<keyword evidence="5" id="KW-1185">Reference proteome</keyword>
<evidence type="ECO:0000313" key="4">
    <source>
        <dbReference type="EMBL" id="ATQ68201.1"/>
    </source>
</evidence>